<feature type="transmembrane region" description="Helical" evidence="1">
    <location>
        <begin position="32"/>
        <end position="50"/>
    </location>
</feature>
<dbReference type="SUPFAM" id="SSF103456">
    <property type="entry name" value="Preprotein translocase SecE subunit"/>
    <property type="match status" value="1"/>
</dbReference>
<keyword evidence="3" id="KW-1185">Reference proteome</keyword>
<dbReference type="PANTHER" id="PTHR12309">
    <property type="entry name" value="SEC61 GAMMA SUBUNIT"/>
    <property type="match status" value="1"/>
</dbReference>
<dbReference type="AlphaFoldDB" id="A0A7J7NHM9"/>
<accession>A0A7J7NHM9</accession>
<evidence type="ECO:0000313" key="2">
    <source>
        <dbReference type="EMBL" id="KAF6166462.1"/>
    </source>
</evidence>
<keyword evidence="1" id="KW-0812">Transmembrane</keyword>
<dbReference type="EMBL" id="JACGCM010000790">
    <property type="protein sequence ID" value="KAF6166462.1"/>
    <property type="molecule type" value="Genomic_DNA"/>
</dbReference>
<dbReference type="Proteomes" id="UP000541444">
    <property type="component" value="Unassembled WGS sequence"/>
</dbReference>
<sequence>GFHSKITLILMTTVFWDSSNKPRIPFISSSNVTNLIAKIFESLLMIVIILTEFSKAALRTTIGFVVMGFVGFFVKLIFIPINNIIVGSV</sequence>
<comment type="caution">
    <text evidence="2">The sequence shown here is derived from an EMBL/GenBank/DDBJ whole genome shotgun (WGS) entry which is preliminary data.</text>
</comment>
<dbReference type="Gene3D" id="1.20.5.820">
    <property type="entry name" value="Preprotein translocase SecE subunit"/>
    <property type="match status" value="1"/>
</dbReference>
<dbReference type="InterPro" id="IPR023391">
    <property type="entry name" value="Prot_translocase_SecE_dom_sf"/>
</dbReference>
<reference evidence="2 3" key="1">
    <citation type="journal article" date="2020" name="IScience">
        <title>Genome Sequencing of the Endangered Kingdonia uniflora (Circaeasteraceae, Ranunculales) Reveals Potential Mechanisms of Evolutionary Specialization.</title>
        <authorList>
            <person name="Sun Y."/>
            <person name="Deng T."/>
            <person name="Zhang A."/>
            <person name="Moore M.J."/>
            <person name="Landis J.B."/>
            <person name="Lin N."/>
            <person name="Zhang H."/>
            <person name="Zhang X."/>
            <person name="Huang J."/>
            <person name="Zhang X."/>
            <person name="Sun H."/>
            <person name="Wang H."/>
        </authorList>
    </citation>
    <scope>NUCLEOTIDE SEQUENCE [LARGE SCALE GENOMIC DNA]</scope>
    <source>
        <strain evidence="2">TB1705</strain>
        <tissue evidence="2">Leaf</tissue>
    </source>
</reference>
<evidence type="ECO:0000256" key="1">
    <source>
        <dbReference type="SAM" id="Phobius"/>
    </source>
</evidence>
<protein>
    <submittedName>
        <fullName evidence="2">Uncharacterized protein</fullName>
    </submittedName>
</protein>
<keyword evidence="1" id="KW-0472">Membrane</keyword>
<name>A0A7J7NHM9_9MAGN</name>
<feature type="transmembrane region" description="Helical" evidence="1">
    <location>
        <begin position="62"/>
        <end position="81"/>
    </location>
</feature>
<gene>
    <name evidence="2" type="ORF">GIB67_038199</name>
</gene>
<keyword evidence="1" id="KW-1133">Transmembrane helix</keyword>
<evidence type="ECO:0000313" key="3">
    <source>
        <dbReference type="Proteomes" id="UP000541444"/>
    </source>
</evidence>
<organism evidence="2 3">
    <name type="scientific">Kingdonia uniflora</name>
    <dbReference type="NCBI Taxonomy" id="39325"/>
    <lineage>
        <taxon>Eukaryota</taxon>
        <taxon>Viridiplantae</taxon>
        <taxon>Streptophyta</taxon>
        <taxon>Embryophyta</taxon>
        <taxon>Tracheophyta</taxon>
        <taxon>Spermatophyta</taxon>
        <taxon>Magnoliopsida</taxon>
        <taxon>Ranunculales</taxon>
        <taxon>Circaeasteraceae</taxon>
        <taxon>Kingdonia</taxon>
    </lineage>
</organism>
<feature type="non-terminal residue" evidence="2">
    <location>
        <position position="1"/>
    </location>
</feature>
<proteinExistence type="predicted"/>